<evidence type="ECO:0000256" key="2">
    <source>
        <dbReference type="ARBA" id="ARBA00022692"/>
    </source>
</evidence>
<dbReference type="InterPro" id="IPR004776">
    <property type="entry name" value="Mem_transp_PIN-like"/>
</dbReference>
<proteinExistence type="predicted"/>
<dbReference type="GO" id="GO:0016020">
    <property type="term" value="C:membrane"/>
    <property type="evidence" value="ECO:0007669"/>
    <property type="project" value="UniProtKB-SubCell"/>
</dbReference>
<feature type="transmembrane region" description="Helical" evidence="5">
    <location>
        <begin position="12"/>
        <end position="37"/>
    </location>
</feature>
<feature type="transmembrane region" description="Helical" evidence="5">
    <location>
        <begin position="310"/>
        <end position="335"/>
    </location>
</feature>
<dbReference type="VEuPathDB" id="FungiDB:Malapachy_1621"/>
<dbReference type="AlphaFoldDB" id="A0A0M8MRT7"/>
<dbReference type="STRING" id="77020.A0A0M8MRT7"/>
<feature type="transmembrane region" description="Helical" evidence="5">
    <location>
        <begin position="49"/>
        <end position="68"/>
    </location>
</feature>
<sequence length="480" mass="53255">MSLDAGPILGLIQVTFSSILQIILVCSVGYLMASIGVLDKKMQGKMNKLNVSVFTPALLFSKVAFYLSPERMVELAIVPIGFFVVSFFSAVASVITSRLLRIPRGQRNFVMACSITPNSNTLPVALISSLVFAVPELHWIRNGQDTDTPNDMLGRALTYLVMFSTLGTVQRWSIGAKLLTHVKEEHPTVAMDNDEAQNRSGFRDDVTDFLIDHQHRSTLANRGPFLSRAPETSSPLRNEIFTEEPESYADDAVTPRHPPLSGFAWFWTHWIKAPFNAFVAFMTVPLWSALLSFIVALIPPLQKQLVSFSALVGAIEQMGQCSIPLSILVLGAYFAGDDAPSTMLINRRSYLDEGSFERERWLEIERRRKRATWRTIIAAASSRMIVTPLLLFPLVAYVCLRVRTSVVDDPVFIACACLLIGSPPALTLAQITKQKADPNSNVESLISGTIFVSYIFYTAPITIILVFGALYVNELQDRTI</sequence>
<evidence type="ECO:0000256" key="3">
    <source>
        <dbReference type="ARBA" id="ARBA00022989"/>
    </source>
</evidence>
<reference evidence="6 7" key="1">
    <citation type="submission" date="2015-07" db="EMBL/GenBank/DDBJ databases">
        <title>Draft Genome Sequence of Malassezia furfur CBS1878 and Malassezia pachydermatis CBS1879.</title>
        <authorList>
            <person name="Triana S."/>
            <person name="Ohm R."/>
            <person name="Gonzalez A."/>
            <person name="DeCock H."/>
            <person name="Restrepo S."/>
            <person name="Celis A."/>
        </authorList>
    </citation>
    <scope>NUCLEOTIDE SEQUENCE [LARGE SCALE GENOMIC DNA]</scope>
    <source>
        <strain evidence="6 7">CBS 1879</strain>
    </source>
</reference>
<evidence type="ECO:0000256" key="5">
    <source>
        <dbReference type="SAM" id="Phobius"/>
    </source>
</evidence>
<evidence type="ECO:0000256" key="1">
    <source>
        <dbReference type="ARBA" id="ARBA00004141"/>
    </source>
</evidence>
<keyword evidence="7" id="KW-1185">Reference proteome</keyword>
<keyword evidence="2 5" id="KW-0812">Transmembrane</keyword>
<gene>
    <name evidence="6" type="ORF">Malapachy_1621</name>
</gene>
<dbReference type="RefSeq" id="XP_017990676.1">
    <property type="nucleotide sequence ID" value="XM_018136124.1"/>
</dbReference>
<dbReference type="GO" id="GO:0055085">
    <property type="term" value="P:transmembrane transport"/>
    <property type="evidence" value="ECO:0007669"/>
    <property type="project" value="InterPro"/>
</dbReference>
<name>A0A0M8MRT7_9BASI</name>
<keyword evidence="3 5" id="KW-1133">Transmembrane helix</keyword>
<feature type="transmembrane region" description="Helical" evidence="5">
    <location>
        <begin position="80"/>
        <end position="100"/>
    </location>
</feature>
<dbReference type="EMBL" id="LGAV01000007">
    <property type="protein sequence ID" value="KOS13044.1"/>
    <property type="molecule type" value="Genomic_DNA"/>
</dbReference>
<feature type="transmembrane region" description="Helical" evidence="5">
    <location>
        <begin position="275"/>
        <end position="298"/>
    </location>
</feature>
<dbReference type="GeneID" id="28727999"/>
<dbReference type="OrthoDB" id="2499604at2759"/>
<keyword evidence="4 5" id="KW-0472">Membrane</keyword>
<feature type="transmembrane region" description="Helical" evidence="5">
    <location>
        <begin position="450"/>
        <end position="472"/>
    </location>
</feature>
<dbReference type="Pfam" id="PF03547">
    <property type="entry name" value="Mem_trans"/>
    <property type="match status" value="1"/>
</dbReference>
<accession>A0A0M8MRT7</accession>
<dbReference type="PANTHER" id="PTHR31794">
    <property type="entry name" value="AUXIN EFFLUX TRANSPORTER FAMILY PROTEIN (EUROFUNG)"/>
    <property type="match status" value="1"/>
</dbReference>
<protein>
    <submittedName>
        <fullName evidence="6">Endoplasmic reticulum auxin efflux carrier</fullName>
    </submittedName>
</protein>
<evidence type="ECO:0000256" key="4">
    <source>
        <dbReference type="ARBA" id="ARBA00023136"/>
    </source>
</evidence>
<comment type="caution">
    <text evidence="6">The sequence shown here is derived from an EMBL/GenBank/DDBJ whole genome shotgun (WGS) entry which is preliminary data.</text>
</comment>
<evidence type="ECO:0000313" key="7">
    <source>
        <dbReference type="Proteomes" id="UP000037751"/>
    </source>
</evidence>
<dbReference type="GO" id="GO:0005783">
    <property type="term" value="C:endoplasmic reticulum"/>
    <property type="evidence" value="ECO:0007669"/>
    <property type="project" value="TreeGrafter"/>
</dbReference>
<organism evidence="6 7">
    <name type="scientific">Malassezia pachydermatis</name>
    <dbReference type="NCBI Taxonomy" id="77020"/>
    <lineage>
        <taxon>Eukaryota</taxon>
        <taxon>Fungi</taxon>
        <taxon>Dikarya</taxon>
        <taxon>Basidiomycota</taxon>
        <taxon>Ustilaginomycotina</taxon>
        <taxon>Malasseziomycetes</taxon>
        <taxon>Malasseziales</taxon>
        <taxon>Malasseziaceae</taxon>
        <taxon>Malassezia</taxon>
    </lineage>
</organism>
<evidence type="ECO:0000313" key="6">
    <source>
        <dbReference type="EMBL" id="KOS13044.1"/>
    </source>
</evidence>
<dbReference type="PANTHER" id="PTHR31794:SF2">
    <property type="entry name" value="AUXIN EFFLUX TRANSPORTER FAMILY PROTEIN (EUROFUNG)"/>
    <property type="match status" value="1"/>
</dbReference>
<dbReference type="Proteomes" id="UP000037751">
    <property type="component" value="Unassembled WGS sequence"/>
</dbReference>
<comment type="subcellular location">
    <subcellularLocation>
        <location evidence="1">Membrane</location>
        <topology evidence="1">Multi-pass membrane protein</topology>
    </subcellularLocation>
</comment>
<feature type="transmembrane region" description="Helical" evidence="5">
    <location>
        <begin position="376"/>
        <end position="398"/>
    </location>
</feature>